<keyword evidence="2" id="KW-0812">Transmembrane</keyword>
<feature type="compositionally biased region" description="Gly residues" evidence="7">
    <location>
        <begin position="532"/>
        <end position="542"/>
    </location>
</feature>
<dbReference type="PANTHER" id="PTHR10736">
    <property type="entry name" value="BESTROPHIN"/>
    <property type="match status" value="1"/>
</dbReference>
<dbReference type="EMBL" id="KZ308133">
    <property type="protein sequence ID" value="KAG8222422.1"/>
    <property type="molecule type" value="Genomic_DNA"/>
</dbReference>
<dbReference type="AlphaFoldDB" id="A0A8K0JTI0"/>
<evidence type="ECO:0000256" key="3">
    <source>
        <dbReference type="ARBA" id="ARBA00022989"/>
    </source>
</evidence>
<dbReference type="Pfam" id="PF01062">
    <property type="entry name" value="Bestrophin"/>
    <property type="match status" value="1"/>
</dbReference>
<evidence type="ECO:0000256" key="6">
    <source>
        <dbReference type="RuleBase" id="RU363126"/>
    </source>
</evidence>
<feature type="compositionally biased region" description="Polar residues" evidence="7">
    <location>
        <begin position="273"/>
        <end position="285"/>
    </location>
</feature>
<keyword evidence="6" id="KW-1003">Cell membrane</keyword>
<dbReference type="Proteomes" id="UP000792457">
    <property type="component" value="Unassembled WGS sequence"/>
</dbReference>
<keyword evidence="9" id="KW-1185">Reference proteome</keyword>
<dbReference type="InterPro" id="IPR000615">
    <property type="entry name" value="Bestrophin"/>
</dbReference>
<name>A0A8K0JTI0_LADFU</name>
<sequence>MESEKKIFDLMDEKSQMSKYWMPLVWATNIINRARKESHIQNDHVVQTMLVELSDIRRRLGSLIGYDTVCVPLVVTLSVYTYFVAALMGRQWVSPPGSHNSLSEAIVTTTPTPDETLGSSKDLDLFFPVFTVLQFCFYIGWLKVAEVLINPFGEDDDDIELNWLIDRHLKESVDTPLVERRKNWFQRQLHRMGSVRSANTTYSSGGLFTGGGARTAPSSRTGNAYTNTTIQQGDVNANAAAITTNPQKLSLYDRLMSRKSGRGQLQRGRHSTSKMNGSGGSSNTVPVAVKNRPRIPTPDVTKESPPVFDIPSVISALAREAMESSSESNNGVISTKPSIITSNISSQNIGNNTITTTSSGGLFGPSHMLHPILQQQAAANNGYHGHHSDLPVVQVVLSPIKELEHLPHLPHHPHGTAALAQAVLSPALTSAGIATVLPGTAPPSASSTPPPPTTSAGSITMSSIPFGSVVAAALANQASSGAAGSAPILTYLPPQHLLPATHTSCTLSSNTSTTSSHCSASSMALPLQLISDGGGGGVGGSSESGLGSELGEVVDHGEGEKEGEEGSRSRKSSVASQKQHKNKRGEVYLSLVR</sequence>
<keyword evidence="6" id="KW-0868">Chloride</keyword>
<keyword evidence="3" id="KW-1133">Transmembrane helix</keyword>
<feature type="region of interest" description="Disordered" evidence="7">
    <location>
        <begin position="439"/>
        <end position="459"/>
    </location>
</feature>
<dbReference type="GO" id="GO:0034707">
    <property type="term" value="C:chloride channel complex"/>
    <property type="evidence" value="ECO:0007669"/>
    <property type="project" value="UniProtKB-KW"/>
</dbReference>
<keyword evidence="6" id="KW-0406">Ion transport</keyword>
<evidence type="ECO:0000256" key="4">
    <source>
        <dbReference type="ARBA" id="ARBA00023136"/>
    </source>
</evidence>
<gene>
    <name evidence="8" type="ORF">J437_LFUL008419</name>
</gene>
<dbReference type="PANTHER" id="PTHR10736:SF11">
    <property type="entry name" value="BESTROPHIN 2"/>
    <property type="match status" value="1"/>
</dbReference>
<organism evidence="8 9">
    <name type="scientific">Ladona fulva</name>
    <name type="common">Scarce chaser dragonfly</name>
    <name type="synonym">Libellula fulva</name>
    <dbReference type="NCBI Taxonomy" id="123851"/>
    <lineage>
        <taxon>Eukaryota</taxon>
        <taxon>Metazoa</taxon>
        <taxon>Ecdysozoa</taxon>
        <taxon>Arthropoda</taxon>
        <taxon>Hexapoda</taxon>
        <taxon>Insecta</taxon>
        <taxon>Pterygota</taxon>
        <taxon>Palaeoptera</taxon>
        <taxon>Odonata</taxon>
        <taxon>Epiprocta</taxon>
        <taxon>Anisoptera</taxon>
        <taxon>Libelluloidea</taxon>
        <taxon>Libellulidae</taxon>
        <taxon>Ladona</taxon>
    </lineage>
</organism>
<accession>A0A8K0JTI0</accession>
<dbReference type="InterPro" id="IPR021134">
    <property type="entry name" value="Bestrophin-like"/>
</dbReference>
<proteinExistence type="inferred from homology"/>
<comment type="subcellular location">
    <subcellularLocation>
        <location evidence="6">Cell membrane</location>
        <topology evidence="6">Multi-pass membrane protein</topology>
    </subcellularLocation>
    <subcellularLocation>
        <location evidence="1">Membrane</location>
    </subcellularLocation>
</comment>
<comment type="similarity">
    <text evidence="5 6">Belongs to the anion channel-forming bestrophin (TC 1.A.46) family. Calcium-sensitive chloride channel subfamily.</text>
</comment>
<evidence type="ECO:0000256" key="1">
    <source>
        <dbReference type="ARBA" id="ARBA00004370"/>
    </source>
</evidence>
<feature type="region of interest" description="Disordered" evidence="7">
    <location>
        <begin position="531"/>
        <end position="593"/>
    </location>
</feature>
<comment type="caution">
    <text evidence="8">The sequence shown here is derived from an EMBL/GenBank/DDBJ whole genome shotgun (WGS) entry which is preliminary data.</text>
</comment>
<feature type="compositionally biased region" description="Basic residues" evidence="7">
    <location>
        <begin position="259"/>
        <end position="272"/>
    </location>
</feature>
<protein>
    <recommendedName>
        <fullName evidence="6">Bestrophin homolog</fullName>
    </recommendedName>
</protein>
<feature type="region of interest" description="Disordered" evidence="7">
    <location>
        <begin position="259"/>
        <end position="291"/>
    </location>
</feature>
<dbReference type="GO" id="GO:0005886">
    <property type="term" value="C:plasma membrane"/>
    <property type="evidence" value="ECO:0007669"/>
    <property type="project" value="UniProtKB-SubCell"/>
</dbReference>
<keyword evidence="4" id="KW-0472">Membrane</keyword>
<dbReference type="OrthoDB" id="201595at2759"/>
<evidence type="ECO:0000313" key="8">
    <source>
        <dbReference type="EMBL" id="KAG8222422.1"/>
    </source>
</evidence>
<dbReference type="GO" id="GO:0005254">
    <property type="term" value="F:chloride channel activity"/>
    <property type="evidence" value="ECO:0007669"/>
    <property type="project" value="UniProtKB-KW"/>
</dbReference>
<keyword evidence="6" id="KW-0407">Ion channel</keyword>
<reference evidence="8" key="1">
    <citation type="submission" date="2013-04" db="EMBL/GenBank/DDBJ databases">
        <authorList>
            <person name="Qu J."/>
            <person name="Murali S.C."/>
            <person name="Bandaranaike D."/>
            <person name="Bellair M."/>
            <person name="Blankenburg K."/>
            <person name="Chao H."/>
            <person name="Dinh H."/>
            <person name="Doddapaneni H."/>
            <person name="Downs B."/>
            <person name="Dugan-Rocha S."/>
            <person name="Elkadiri S."/>
            <person name="Gnanaolivu R.D."/>
            <person name="Hernandez B."/>
            <person name="Javaid M."/>
            <person name="Jayaseelan J.C."/>
            <person name="Lee S."/>
            <person name="Li M."/>
            <person name="Ming W."/>
            <person name="Munidasa M."/>
            <person name="Muniz J."/>
            <person name="Nguyen L."/>
            <person name="Ongeri F."/>
            <person name="Osuji N."/>
            <person name="Pu L.-L."/>
            <person name="Puazo M."/>
            <person name="Qu C."/>
            <person name="Quiroz J."/>
            <person name="Raj R."/>
            <person name="Weissenberger G."/>
            <person name="Xin Y."/>
            <person name="Zou X."/>
            <person name="Han Y."/>
            <person name="Richards S."/>
            <person name="Worley K."/>
            <person name="Muzny D."/>
            <person name="Gibbs R."/>
        </authorList>
    </citation>
    <scope>NUCLEOTIDE SEQUENCE</scope>
    <source>
        <strain evidence="8">Sampled in the wild</strain>
    </source>
</reference>
<evidence type="ECO:0000256" key="7">
    <source>
        <dbReference type="SAM" id="MobiDB-lite"/>
    </source>
</evidence>
<evidence type="ECO:0000256" key="5">
    <source>
        <dbReference type="ARBA" id="ARBA00034769"/>
    </source>
</evidence>
<reference evidence="8" key="2">
    <citation type="submission" date="2017-10" db="EMBL/GenBank/DDBJ databases">
        <title>Ladona fulva Genome sequencing and assembly.</title>
        <authorList>
            <person name="Murali S."/>
            <person name="Richards S."/>
            <person name="Bandaranaike D."/>
            <person name="Bellair M."/>
            <person name="Blankenburg K."/>
            <person name="Chao H."/>
            <person name="Dinh H."/>
            <person name="Doddapaneni H."/>
            <person name="Dugan-Rocha S."/>
            <person name="Elkadiri S."/>
            <person name="Gnanaolivu R."/>
            <person name="Hernandez B."/>
            <person name="Skinner E."/>
            <person name="Javaid M."/>
            <person name="Lee S."/>
            <person name="Li M."/>
            <person name="Ming W."/>
            <person name="Munidasa M."/>
            <person name="Muniz J."/>
            <person name="Nguyen L."/>
            <person name="Hughes D."/>
            <person name="Osuji N."/>
            <person name="Pu L.-L."/>
            <person name="Puazo M."/>
            <person name="Qu C."/>
            <person name="Quiroz J."/>
            <person name="Raj R."/>
            <person name="Weissenberger G."/>
            <person name="Xin Y."/>
            <person name="Zou X."/>
            <person name="Han Y."/>
            <person name="Worley K."/>
            <person name="Muzny D."/>
            <person name="Gibbs R."/>
        </authorList>
    </citation>
    <scope>NUCLEOTIDE SEQUENCE</scope>
    <source>
        <strain evidence="8">Sampled in the wild</strain>
    </source>
</reference>
<feature type="compositionally biased region" description="Basic and acidic residues" evidence="7">
    <location>
        <begin position="553"/>
        <end position="568"/>
    </location>
</feature>
<comment type="function">
    <text evidence="6">Forms chloride channels.</text>
</comment>
<evidence type="ECO:0000313" key="9">
    <source>
        <dbReference type="Proteomes" id="UP000792457"/>
    </source>
</evidence>
<keyword evidence="6" id="KW-0869">Chloride channel</keyword>
<keyword evidence="6" id="KW-0813">Transport</keyword>
<evidence type="ECO:0000256" key="2">
    <source>
        <dbReference type="ARBA" id="ARBA00022692"/>
    </source>
</evidence>